<dbReference type="Proteomes" id="UP000215148">
    <property type="component" value="Chromosome 1"/>
</dbReference>
<dbReference type="PANTHER" id="PTHR30033:SF1">
    <property type="entry name" value="FLAGELLAR HOOK-ASSOCIATED PROTEIN 1"/>
    <property type="match status" value="1"/>
</dbReference>
<dbReference type="Pfam" id="PF06429">
    <property type="entry name" value="Flg_bbr_C"/>
    <property type="match status" value="1"/>
</dbReference>
<dbReference type="GO" id="GO:0005198">
    <property type="term" value="F:structural molecule activity"/>
    <property type="evidence" value="ECO:0007669"/>
    <property type="project" value="InterPro"/>
</dbReference>
<feature type="domain" description="Flagellar hook-associated protein 1 D2-like" evidence="8">
    <location>
        <begin position="341"/>
        <end position="413"/>
    </location>
</feature>
<dbReference type="Pfam" id="PF22638">
    <property type="entry name" value="FlgK_D1"/>
    <property type="match status" value="1"/>
</dbReference>
<dbReference type="PRINTS" id="PR01005">
    <property type="entry name" value="FLGHOOKAP1"/>
</dbReference>
<dbReference type="EMBL" id="CP022741">
    <property type="protein sequence ID" value="ASU22823.1"/>
    <property type="molecule type" value="Genomic_DNA"/>
</dbReference>
<comment type="similarity">
    <text evidence="3">Belongs to the flagella basal body rod proteins family.</text>
</comment>
<evidence type="ECO:0000259" key="8">
    <source>
        <dbReference type="Pfam" id="PF21158"/>
    </source>
</evidence>
<keyword evidence="11" id="KW-1185">Reference proteome</keyword>
<keyword evidence="10" id="KW-0282">Flagellum</keyword>
<evidence type="ECO:0000259" key="7">
    <source>
        <dbReference type="Pfam" id="PF06429"/>
    </source>
</evidence>
<keyword evidence="6" id="KW-0975">Bacterial flagellum</keyword>
<reference evidence="10 11" key="1">
    <citation type="submission" date="2017-08" db="EMBL/GenBank/DDBJ databases">
        <title>The Vibrio qinghaiensis sp.-Q67 is a luminous bacteria isolated firstly from Qinghai lake, Qinghai province, China, which has been proved to be very sensitive to detect environmental and food pollutants. Therefore, complete genome analysis of V. qinghaiensis sp.-Q67 highlights the potential application of this strain on detection of hazards in the contaminated environments.</title>
        <authorList>
            <person name="Gong L."/>
        </authorList>
    </citation>
    <scope>NUCLEOTIDE SEQUENCE [LARGE SCALE GENOMIC DNA]</scope>
    <source>
        <strain evidence="10 11">Q67</strain>
    </source>
</reference>
<comment type="subcellular location">
    <subcellularLocation>
        <location evidence="1">Bacterial flagellum</location>
    </subcellularLocation>
    <subcellularLocation>
        <location evidence="2">Secreted</location>
    </subcellularLocation>
</comment>
<dbReference type="InterPro" id="IPR049119">
    <property type="entry name" value="FlgK_D2-like"/>
</dbReference>
<evidence type="ECO:0000256" key="1">
    <source>
        <dbReference type="ARBA" id="ARBA00004365"/>
    </source>
</evidence>
<evidence type="ECO:0000256" key="5">
    <source>
        <dbReference type="ARBA" id="ARBA00022525"/>
    </source>
</evidence>
<protein>
    <recommendedName>
        <fullName evidence="4">Flagellar hook-associated protein 1</fullName>
    </recommendedName>
</protein>
<accession>A0A223MZC1</accession>
<keyword evidence="5" id="KW-0964">Secreted</keyword>
<dbReference type="GO" id="GO:0009424">
    <property type="term" value="C:bacterial-type flagellum hook"/>
    <property type="evidence" value="ECO:0007669"/>
    <property type="project" value="InterPro"/>
</dbReference>
<evidence type="ECO:0000313" key="10">
    <source>
        <dbReference type="EMBL" id="ASU22823.1"/>
    </source>
</evidence>
<name>A0A223MZC1_9VIBR</name>
<feature type="domain" description="Flagellar basal-body/hook protein C-terminal" evidence="7">
    <location>
        <begin position="584"/>
        <end position="623"/>
    </location>
</feature>
<evidence type="ECO:0000259" key="9">
    <source>
        <dbReference type="Pfam" id="PF22638"/>
    </source>
</evidence>
<dbReference type="InterPro" id="IPR002371">
    <property type="entry name" value="FlgK"/>
</dbReference>
<dbReference type="Pfam" id="PF21158">
    <property type="entry name" value="flgK_1st_1"/>
    <property type="match status" value="1"/>
</dbReference>
<dbReference type="NCBIfam" id="TIGR02492">
    <property type="entry name" value="flgK_ends"/>
    <property type="match status" value="1"/>
</dbReference>
<dbReference type="PANTHER" id="PTHR30033">
    <property type="entry name" value="FLAGELLAR HOOK-ASSOCIATED PROTEIN 1"/>
    <property type="match status" value="1"/>
</dbReference>
<feature type="domain" description="Flagellar hook-associated protein FlgK helical" evidence="9">
    <location>
        <begin position="94"/>
        <end position="324"/>
    </location>
</feature>
<evidence type="ECO:0000313" key="11">
    <source>
        <dbReference type="Proteomes" id="UP000215148"/>
    </source>
</evidence>
<dbReference type="RefSeq" id="WP_094500396.1">
    <property type="nucleotide sequence ID" value="NZ_CAWNHI010000001.1"/>
</dbReference>
<dbReference type="AlphaFoldDB" id="A0A223MZC1"/>
<sequence length="624" mass="68572">MASDLLNLGAQSVLTAQRQLSTTGHNISNVNTDGYSRQSVIQGTNTPRQYGGETYGMGVHVEKVRRSWDQFAVNELNLSTTSFSFKRDDEENLDMLSRLLSSVASKKIPENLNEWFDAIKTLADSPNDVGARKVVLEKADLITQNMNDFHENIRRQSDATNKGLDVAIERINQLALELRDLQRLIMRTPGPHNDLMDQHEKLVAELSEYTKVTVTPRKNAEGFNIHIGSGHTLVSGTEASQMKMVDGYPDVSQRRLAMIEGKGIKTITTEDIGGKLSALFTMRDKHIPYLMDELGRMATSFSYEVNKLQSQGLDLRGNVGRALFTDVNSEVNARSRAIIAGNSKADMAVYIEDTSALKSGEYSLQYNGSNYTVLKPTGERVNVPVVGSSLFLDGMRVEIRNAPQAGERILLRPTRNGAAIMKMATNDPTAIAAQSYEASTTFAQGRAKFNILSAGGLREFEVVISPTGDQFAVTDTKGNVLLEPQAYPPSNPITVLGTTFELTAGALPNDKFTANLVPSEGDNGNLRKMQHIQTEKKLNGGETTVLGVYHDLNTDFGLQLSTASRLSDVARLEKESAQERIASISGVNLDEEAANMMKFQQAYMASSRIMQVANDTFNTILQLR</sequence>
<evidence type="ECO:0000256" key="3">
    <source>
        <dbReference type="ARBA" id="ARBA00009677"/>
    </source>
</evidence>
<evidence type="ECO:0000256" key="4">
    <source>
        <dbReference type="ARBA" id="ARBA00016244"/>
    </source>
</evidence>
<gene>
    <name evidence="10" type="ORF">CCZ37_09595</name>
</gene>
<evidence type="ECO:0000256" key="6">
    <source>
        <dbReference type="ARBA" id="ARBA00023143"/>
    </source>
</evidence>
<keyword evidence="10" id="KW-0969">Cilium</keyword>
<dbReference type="KEGG" id="vqi:CCZ37_09595"/>
<dbReference type="InterPro" id="IPR053927">
    <property type="entry name" value="FlgK_helical"/>
</dbReference>
<dbReference type="InterPro" id="IPR010930">
    <property type="entry name" value="Flg_bb/hook_C_dom"/>
</dbReference>
<organism evidence="10 11">
    <name type="scientific">Vibrio qinghaiensis</name>
    <dbReference type="NCBI Taxonomy" id="2025808"/>
    <lineage>
        <taxon>Bacteria</taxon>
        <taxon>Pseudomonadati</taxon>
        <taxon>Pseudomonadota</taxon>
        <taxon>Gammaproteobacteria</taxon>
        <taxon>Vibrionales</taxon>
        <taxon>Vibrionaceae</taxon>
        <taxon>Vibrio</taxon>
    </lineage>
</organism>
<proteinExistence type="inferred from homology"/>
<dbReference type="GO" id="GO:0005576">
    <property type="term" value="C:extracellular region"/>
    <property type="evidence" value="ECO:0007669"/>
    <property type="project" value="UniProtKB-SubCell"/>
</dbReference>
<dbReference type="GO" id="GO:0044780">
    <property type="term" value="P:bacterial-type flagellum assembly"/>
    <property type="evidence" value="ECO:0007669"/>
    <property type="project" value="InterPro"/>
</dbReference>
<evidence type="ECO:0000256" key="2">
    <source>
        <dbReference type="ARBA" id="ARBA00004613"/>
    </source>
</evidence>
<keyword evidence="10" id="KW-0966">Cell projection</keyword>
<dbReference type="SUPFAM" id="SSF64518">
    <property type="entry name" value="Phase 1 flagellin"/>
    <property type="match status" value="2"/>
</dbReference>